<feature type="compositionally biased region" description="Polar residues" evidence="1">
    <location>
        <begin position="331"/>
        <end position="348"/>
    </location>
</feature>
<feature type="compositionally biased region" description="Polar residues" evidence="1">
    <location>
        <begin position="379"/>
        <end position="389"/>
    </location>
</feature>
<dbReference type="AlphaFoldDB" id="A0A6G1L046"/>
<evidence type="ECO:0000313" key="4">
    <source>
        <dbReference type="Proteomes" id="UP000799436"/>
    </source>
</evidence>
<feature type="region of interest" description="Disordered" evidence="1">
    <location>
        <begin position="315"/>
        <end position="402"/>
    </location>
</feature>
<feature type="region of interest" description="Disordered" evidence="1">
    <location>
        <begin position="86"/>
        <end position="134"/>
    </location>
</feature>
<dbReference type="InterPro" id="IPR005607">
    <property type="entry name" value="BSD_dom"/>
</dbReference>
<feature type="domain" description="BSD" evidence="2">
    <location>
        <begin position="247"/>
        <end position="299"/>
    </location>
</feature>
<reference evidence="3" key="1">
    <citation type="journal article" date="2020" name="Stud. Mycol.">
        <title>101 Dothideomycetes genomes: a test case for predicting lifestyles and emergence of pathogens.</title>
        <authorList>
            <person name="Haridas S."/>
            <person name="Albert R."/>
            <person name="Binder M."/>
            <person name="Bloem J."/>
            <person name="Labutti K."/>
            <person name="Salamov A."/>
            <person name="Andreopoulos B."/>
            <person name="Baker S."/>
            <person name="Barry K."/>
            <person name="Bills G."/>
            <person name="Bluhm B."/>
            <person name="Cannon C."/>
            <person name="Castanera R."/>
            <person name="Culley D."/>
            <person name="Daum C."/>
            <person name="Ezra D."/>
            <person name="Gonzalez J."/>
            <person name="Henrissat B."/>
            <person name="Kuo A."/>
            <person name="Liang C."/>
            <person name="Lipzen A."/>
            <person name="Lutzoni F."/>
            <person name="Magnuson J."/>
            <person name="Mondo S."/>
            <person name="Nolan M."/>
            <person name="Ohm R."/>
            <person name="Pangilinan J."/>
            <person name="Park H.-J."/>
            <person name="Ramirez L."/>
            <person name="Alfaro M."/>
            <person name="Sun H."/>
            <person name="Tritt A."/>
            <person name="Yoshinaga Y."/>
            <person name="Zwiers L.-H."/>
            <person name="Turgeon B."/>
            <person name="Goodwin S."/>
            <person name="Spatafora J."/>
            <person name="Crous P."/>
            <person name="Grigoriev I."/>
        </authorList>
    </citation>
    <scope>NUCLEOTIDE SEQUENCE</scope>
    <source>
        <strain evidence="3">CBS 116005</strain>
    </source>
</reference>
<dbReference type="OrthoDB" id="73788at2759"/>
<dbReference type="SMART" id="SM00751">
    <property type="entry name" value="BSD"/>
    <property type="match status" value="1"/>
</dbReference>
<dbReference type="EMBL" id="ML995881">
    <property type="protein sequence ID" value="KAF2765909.1"/>
    <property type="molecule type" value="Genomic_DNA"/>
</dbReference>
<feature type="compositionally biased region" description="Basic and acidic residues" evidence="1">
    <location>
        <begin position="357"/>
        <end position="368"/>
    </location>
</feature>
<gene>
    <name evidence="3" type="ORF">EJ03DRAFT_330583</name>
</gene>
<proteinExistence type="predicted"/>
<dbReference type="InterPro" id="IPR051494">
    <property type="entry name" value="BSD_domain-containing"/>
</dbReference>
<dbReference type="GO" id="GO:0005737">
    <property type="term" value="C:cytoplasm"/>
    <property type="evidence" value="ECO:0007669"/>
    <property type="project" value="TreeGrafter"/>
</dbReference>
<dbReference type="SUPFAM" id="SSF140383">
    <property type="entry name" value="BSD domain-like"/>
    <property type="match status" value="1"/>
</dbReference>
<organism evidence="3 4">
    <name type="scientific">Teratosphaeria nubilosa</name>
    <dbReference type="NCBI Taxonomy" id="161662"/>
    <lineage>
        <taxon>Eukaryota</taxon>
        <taxon>Fungi</taxon>
        <taxon>Dikarya</taxon>
        <taxon>Ascomycota</taxon>
        <taxon>Pezizomycotina</taxon>
        <taxon>Dothideomycetes</taxon>
        <taxon>Dothideomycetidae</taxon>
        <taxon>Mycosphaerellales</taxon>
        <taxon>Teratosphaeriaceae</taxon>
        <taxon>Teratosphaeria</taxon>
    </lineage>
</organism>
<keyword evidence="4" id="KW-1185">Reference proteome</keyword>
<dbReference type="InterPro" id="IPR035925">
    <property type="entry name" value="BSD_dom_sf"/>
</dbReference>
<feature type="region of interest" description="Disordered" evidence="1">
    <location>
        <begin position="1"/>
        <end position="30"/>
    </location>
</feature>
<dbReference type="PANTHER" id="PTHR16019">
    <property type="entry name" value="SYNAPSE-ASSOCIATED PROTEIN"/>
    <property type="match status" value="1"/>
</dbReference>
<accession>A0A6G1L046</accession>
<feature type="compositionally biased region" description="Basic and acidic residues" evidence="1">
    <location>
        <begin position="1"/>
        <end position="21"/>
    </location>
</feature>
<evidence type="ECO:0000313" key="3">
    <source>
        <dbReference type="EMBL" id="KAF2765909.1"/>
    </source>
</evidence>
<feature type="compositionally biased region" description="Acidic residues" evidence="1">
    <location>
        <begin position="315"/>
        <end position="330"/>
    </location>
</feature>
<dbReference type="Pfam" id="PF03909">
    <property type="entry name" value="BSD"/>
    <property type="match status" value="1"/>
</dbReference>
<dbReference type="PANTHER" id="PTHR16019:SF5">
    <property type="entry name" value="BSD DOMAIN-CONTAINING PROTEIN 1"/>
    <property type="match status" value="1"/>
</dbReference>
<dbReference type="Proteomes" id="UP000799436">
    <property type="component" value="Unassembled WGS sequence"/>
</dbReference>
<evidence type="ECO:0000256" key="1">
    <source>
        <dbReference type="SAM" id="MobiDB-lite"/>
    </source>
</evidence>
<protein>
    <recommendedName>
        <fullName evidence="2">BSD domain-containing protein</fullName>
    </recommendedName>
</protein>
<evidence type="ECO:0000259" key="2">
    <source>
        <dbReference type="PROSITE" id="PS50858"/>
    </source>
</evidence>
<sequence length="402" mass="43602">MDVAYDHVQEESLPEHQEKQGGEAGRPNDLQQAFEAVSASPWGARLGGWFSQARKQGAALVTDLQKEAHDAQSHATQGWSSLVSRTRDMGLGGEPGPSAHIPGEEAVPSTSKAAGATGDAQVTAGASEKPESLPADIVKEAGTLVASLRSTAAARLKELQKAEDAADEALLKFGTNVRNFLRDAVTITAPADGDAGKASTELLFETSEPGTGKKIFHTTRLDAQLHAIHTTASSFTEDPQGPQWDAWRAEFDPDKHTDAIARDLDKHEELRRAVEKLVPEKVDYQTFWTRYYFLRKAIDEDEKKRREVLKGATVDEEEEIGWGDDDEEDSPTPQKPSNDSTTTLSAKPSTGHLKPASGRDSHEDDKSVVSDASYDLVSGANTSRNSPKQTAKDSNDSDDDWE</sequence>
<dbReference type="Gene3D" id="1.10.3970.10">
    <property type="entry name" value="BSD domain"/>
    <property type="match status" value="1"/>
</dbReference>
<dbReference type="PROSITE" id="PS50858">
    <property type="entry name" value="BSD"/>
    <property type="match status" value="1"/>
</dbReference>
<name>A0A6G1L046_9PEZI</name>